<proteinExistence type="predicted"/>
<dbReference type="AlphaFoldDB" id="A0AAV6VKI7"/>
<accession>A0AAV6VKI7</accession>
<name>A0AAV6VKI7_9ARAC</name>
<dbReference type="EMBL" id="JAFNEN010000066">
    <property type="protein sequence ID" value="KAG8196671.1"/>
    <property type="molecule type" value="Genomic_DNA"/>
</dbReference>
<evidence type="ECO:0000313" key="2">
    <source>
        <dbReference type="Proteomes" id="UP000827092"/>
    </source>
</evidence>
<dbReference type="Proteomes" id="UP000827092">
    <property type="component" value="Unassembled WGS sequence"/>
</dbReference>
<organism evidence="1 2">
    <name type="scientific">Oedothorax gibbosus</name>
    <dbReference type="NCBI Taxonomy" id="931172"/>
    <lineage>
        <taxon>Eukaryota</taxon>
        <taxon>Metazoa</taxon>
        <taxon>Ecdysozoa</taxon>
        <taxon>Arthropoda</taxon>
        <taxon>Chelicerata</taxon>
        <taxon>Arachnida</taxon>
        <taxon>Araneae</taxon>
        <taxon>Araneomorphae</taxon>
        <taxon>Entelegynae</taxon>
        <taxon>Araneoidea</taxon>
        <taxon>Linyphiidae</taxon>
        <taxon>Erigoninae</taxon>
        <taxon>Oedothorax</taxon>
    </lineage>
</organism>
<gene>
    <name evidence="1" type="ORF">JTE90_006580</name>
</gene>
<keyword evidence="2" id="KW-1185">Reference proteome</keyword>
<evidence type="ECO:0000313" key="1">
    <source>
        <dbReference type="EMBL" id="KAG8196671.1"/>
    </source>
</evidence>
<protein>
    <submittedName>
        <fullName evidence="1">Uncharacterized protein</fullName>
    </submittedName>
</protein>
<comment type="caution">
    <text evidence="1">The sequence shown here is derived from an EMBL/GenBank/DDBJ whole genome shotgun (WGS) entry which is preliminary data.</text>
</comment>
<reference evidence="1 2" key="1">
    <citation type="journal article" date="2022" name="Nat. Ecol. Evol.">
        <title>A masculinizing supergene underlies an exaggerated male reproductive morph in a spider.</title>
        <authorList>
            <person name="Hendrickx F."/>
            <person name="De Corte Z."/>
            <person name="Sonet G."/>
            <person name="Van Belleghem S.M."/>
            <person name="Kostlbacher S."/>
            <person name="Vangestel C."/>
        </authorList>
    </citation>
    <scope>NUCLEOTIDE SEQUENCE [LARGE SCALE GENOMIC DNA]</scope>
    <source>
        <strain evidence="1">W744_W776</strain>
    </source>
</reference>
<sequence>MILHPRDACPVVIIISSMNQLAKWNPECNSRLIIRKDSQIGLYGSSKRDIRKERQAATLAQSEETDHGCCCCVSCRRFDQRITAVVKLVDGVIRNGHNAEACHHALPGVQGPVDPSHIIR</sequence>